<dbReference type="GO" id="GO:0016491">
    <property type="term" value="F:oxidoreductase activity"/>
    <property type="evidence" value="ECO:0007669"/>
    <property type="project" value="UniProtKB-KW"/>
</dbReference>
<organism evidence="4 5">
    <name type="scientific">Paracidovorax valerianellae</name>
    <dbReference type="NCBI Taxonomy" id="187868"/>
    <lineage>
        <taxon>Bacteria</taxon>
        <taxon>Pseudomonadati</taxon>
        <taxon>Pseudomonadota</taxon>
        <taxon>Betaproteobacteria</taxon>
        <taxon>Burkholderiales</taxon>
        <taxon>Comamonadaceae</taxon>
        <taxon>Paracidovorax</taxon>
    </lineage>
</organism>
<reference evidence="4 5" key="1">
    <citation type="submission" date="2016-10" db="EMBL/GenBank/DDBJ databases">
        <authorList>
            <person name="de Groot N.N."/>
        </authorList>
    </citation>
    <scope>NUCLEOTIDE SEQUENCE [LARGE SCALE GENOMIC DNA]</scope>
    <source>
        <strain evidence="4 5">DSM 16619</strain>
    </source>
</reference>
<dbReference type="EMBL" id="FMZC01000020">
    <property type="protein sequence ID" value="SDE55032.1"/>
    <property type="molecule type" value="Genomic_DNA"/>
</dbReference>
<dbReference type="InterPro" id="IPR050097">
    <property type="entry name" value="Ferredoxin-NADP_redctase_2"/>
</dbReference>
<dbReference type="PRINTS" id="PR00368">
    <property type="entry name" value="FADPNR"/>
</dbReference>
<evidence type="ECO:0000256" key="2">
    <source>
        <dbReference type="ARBA" id="ARBA00023002"/>
    </source>
</evidence>
<dbReference type="AlphaFoldDB" id="A0A1G7DUD8"/>
<dbReference type="Pfam" id="PF07992">
    <property type="entry name" value="Pyr_redox_2"/>
    <property type="match status" value="2"/>
</dbReference>
<dbReference type="RefSeq" id="WP_092745828.1">
    <property type="nucleotide sequence ID" value="NZ_FMZC01000020.1"/>
</dbReference>
<gene>
    <name evidence="4" type="ORF">SAMN05192589_12056</name>
</gene>
<feature type="domain" description="FAD/NAD(P)-binding" evidence="3">
    <location>
        <begin position="200"/>
        <end position="295"/>
    </location>
</feature>
<dbReference type="InterPro" id="IPR036188">
    <property type="entry name" value="FAD/NAD-bd_sf"/>
</dbReference>
<protein>
    <submittedName>
        <fullName evidence="4">Thioredoxin reductase</fullName>
    </submittedName>
</protein>
<evidence type="ECO:0000313" key="5">
    <source>
        <dbReference type="Proteomes" id="UP000198781"/>
    </source>
</evidence>
<accession>A0A1G7DUD8</accession>
<dbReference type="Proteomes" id="UP000198781">
    <property type="component" value="Unassembled WGS sequence"/>
</dbReference>
<dbReference type="InterPro" id="IPR023753">
    <property type="entry name" value="FAD/NAD-binding_dom"/>
</dbReference>
<proteinExistence type="predicted"/>
<evidence type="ECO:0000256" key="1">
    <source>
        <dbReference type="ARBA" id="ARBA00022630"/>
    </source>
</evidence>
<evidence type="ECO:0000313" key="4">
    <source>
        <dbReference type="EMBL" id="SDE55032.1"/>
    </source>
</evidence>
<dbReference type="SUPFAM" id="SSF51905">
    <property type="entry name" value="FAD/NAD(P)-binding domain"/>
    <property type="match status" value="1"/>
</dbReference>
<dbReference type="OrthoDB" id="9786503at2"/>
<sequence length="319" mass="32796">MQFDALVIGGSFAGLSAATQIARARRSVCVVDGGAPRNRFAAASHGFFGQDGARPQDMIALARRQLMAYPSVTFKAAQATQARTVGRAELSAAPGNGAGAMSAGTEGGFAVVLDSGETLFARKLLLATGLRDELPAIDGLPERWGATVLHCPYCHGYEVGGAPMGTLYAAPTSVHHALLVSDWGPMTLFLNGHDAPEPEALAQLAAHGIAIEPARVLALEGDAPALSGVRLEDGRTVHIKALFVPPRTHMASPLAEQLGCAFDEGMSGPMIRVDATQQTTVPGVFAAGDAAMPGHNATLAAANGVMAGVCLHKALVFGT</sequence>
<name>A0A1G7DUD8_9BURK</name>
<feature type="domain" description="FAD/NAD(P)-binding" evidence="3">
    <location>
        <begin position="4"/>
        <end position="151"/>
    </location>
</feature>
<dbReference type="PRINTS" id="PR00469">
    <property type="entry name" value="PNDRDTASEII"/>
</dbReference>
<keyword evidence="2" id="KW-0560">Oxidoreductase</keyword>
<dbReference type="STRING" id="187868.SAMN05192589_12056"/>
<dbReference type="Gene3D" id="3.50.50.60">
    <property type="entry name" value="FAD/NAD(P)-binding domain"/>
    <property type="match status" value="2"/>
</dbReference>
<dbReference type="PANTHER" id="PTHR48105">
    <property type="entry name" value="THIOREDOXIN REDUCTASE 1-RELATED-RELATED"/>
    <property type="match status" value="1"/>
</dbReference>
<evidence type="ECO:0000259" key="3">
    <source>
        <dbReference type="Pfam" id="PF07992"/>
    </source>
</evidence>
<keyword evidence="5" id="KW-1185">Reference proteome</keyword>
<keyword evidence="1" id="KW-0285">Flavoprotein</keyword>